<dbReference type="VEuPathDB" id="FungiDB:LEMA_uP009470.1"/>
<accession>E5ACF8</accession>
<evidence type="ECO:0000313" key="1">
    <source>
        <dbReference type="EMBL" id="CBY02160.1"/>
    </source>
</evidence>
<organism evidence="1 2">
    <name type="scientific">Leptosphaeria maculans (strain JN3 / isolate v23.1.3 / race Av1-4-5-6-7-8)</name>
    <name type="common">Blackleg fungus</name>
    <name type="synonym">Phoma lingam</name>
    <dbReference type="NCBI Taxonomy" id="985895"/>
    <lineage>
        <taxon>Eukaryota</taxon>
        <taxon>Fungi</taxon>
        <taxon>Dikarya</taxon>
        <taxon>Ascomycota</taxon>
        <taxon>Pezizomycotina</taxon>
        <taxon>Dothideomycetes</taxon>
        <taxon>Pleosporomycetidae</taxon>
        <taxon>Pleosporales</taxon>
        <taxon>Pleosporineae</taxon>
        <taxon>Leptosphaeriaceae</taxon>
        <taxon>Plenodomus</taxon>
        <taxon>Plenodomus lingam/Leptosphaeria maculans species complex</taxon>
    </lineage>
</organism>
<dbReference type="InParanoid" id="E5ACF8"/>
<proteinExistence type="predicted"/>
<reference evidence="2" key="1">
    <citation type="journal article" date="2011" name="Nat. Commun.">
        <title>Effector diversification within compartments of the Leptosphaeria maculans genome affected by Repeat-Induced Point mutations.</title>
        <authorList>
            <person name="Rouxel T."/>
            <person name="Grandaubert J."/>
            <person name="Hane J.K."/>
            <person name="Hoede C."/>
            <person name="van de Wouw A.P."/>
            <person name="Couloux A."/>
            <person name="Dominguez V."/>
            <person name="Anthouard V."/>
            <person name="Bally P."/>
            <person name="Bourras S."/>
            <person name="Cozijnsen A.J."/>
            <person name="Ciuffetti L.M."/>
            <person name="Degrave A."/>
            <person name="Dilmaghani A."/>
            <person name="Duret L."/>
            <person name="Fudal I."/>
            <person name="Goodwin S.B."/>
            <person name="Gout L."/>
            <person name="Glaser N."/>
            <person name="Linglin J."/>
            <person name="Kema G.H.J."/>
            <person name="Lapalu N."/>
            <person name="Lawrence C.B."/>
            <person name="May K."/>
            <person name="Meyer M."/>
            <person name="Ollivier B."/>
            <person name="Poulain J."/>
            <person name="Schoch C.L."/>
            <person name="Simon A."/>
            <person name="Spatafora J.W."/>
            <person name="Stachowiak A."/>
            <person name="Turgeon B.G."/>
            <person name="Tyler B.M."/>
            <person name="Vincent D."/>
            <person name="Weissenbach J."/>
            <person name="Amselem J."/>
            <person name="Quesneville H."/>
            <person name="Oliver R.P."/>
            <person name="Wincker P."/>
            <person name="Balesdent M.-H."/>
            <person name="Howlett B.J."/>
        </authorList>
    </citation>
    <scope>NUCLEOTIDE SEQUENCE [LARGE SCALE GENOMIC DNA]</scope>
    <source>
        <strain evidence="2">JN3 / isolate v23.1.3 / race Av1-4-5-6-7-8</strain>
    </source>
</reference>
<dbReference type="HOGENOM" id="CLU_2904636_0_0_1"/>
<name>E5ACF8_LEPMJ</name>
<gene>
    <name evidence="1" type="ORF">LEMA_uP009470.1</name>
</gene>
<dbReference type="EMBL" id="FP929139">
    <property type="protein sequence ID" value="CBY02160.1"/>
    <property type="molecule type" value="Genomic_DNA"/>
</dbReference>
<keyword evidence="2" id="KW-1185">Reference proteome</keyword>
<protein>
    <submittedName>
        <fullName evidence="1">Predicted protein</fullName>
    </submittedName>
</protein>
<dbReference type="Proteomes" id="UP000002668">
    <property type="component" value="Genome"/>
</dbReference>
<dbReference type="AlphaFoldDB" id="E5ACF8"/>
<evidence type="ECO:0000313" key="2">
    <source>
        <dbReference type="Proteomes" id="UP000002668"/>
    </source>
</evidence>
<sequence>MGVACLGCAGLGWAGLWTEERNESRCCCLRAPAAACQLQLPAKFTMGKGDVGAWFGCRSAGE</sequence>